<evidence type="ECO:0000313" key="3">
    <source>
        <dbReference type="Proteomes" id="UP001221898"/>
    </source>
</evidence>
<organism evidence="2 3">
    <name type="scientific">Aldrovandia affinis</name>
    <dbReference type="NCBI Taxonomy" id="143900"/>
    <lineage>
        <taxon>Eukaryota</taxon>
        <taxon>Metazoa</taxon>
        <taxon>Chordata</taxon>
        <taxon>Craniata</taxon>
        <taxon>Vertebrata</taxon>
        <taxon>Euteleostomi</taxon>
        <taxon>Actinopterygii</taxon>
        <taxon>Neopterygii</taxon>
        <taxon>Teleostei</taxon>
        <taxon>Notacanthiformes</taxon>
        <taxon>Halosauridae</taxon>
        <taxon>Aldrovandia</taxon>
    </lineage>
</organism>
<name>A0AAD7RKS6_9TELE</name>
<protein>
    <submittedName>
        <fullName evidence="2">Uncharacterized protein</fullName>
    </submittedName>
</protein>
<keyword evidence="3" id="KW-1185">Reference proteome</keyword>
<sequence>MKPHDPLQCTQRAPGIDLSAPVVLGVRDSSTQCRLHSTELGSQSCRLQSESTVSGQQACNPNLRASDCDSVMELPLPPQSARDLEPDFSFPRLSA</sequence>
<dbReference type="EMBL" id="JAINUG010000269">
    <property type="protein sequence ID" value="KAJ8384561.1"/>
    <property type="molecule type" value="Genomic_DNA"/>
</dbReference>
<proteinExistence type="predicted"/>
<accession>A0AAD7RKS6</accession>
<reference evidence="2" key="1">
    <citation type="journal article" date="2023" name="Science">
        <title>Genome structures resolve the early diversification of teleost fishes.</title>
        <authorList>
            <person name="Parey E."/>
            <person name="Louis A."/>
            <person name="Montfort J."/>
            <person name="Bouchez O."/>
            <person name="Roques C."/>
            <person name="Iampietro C."/>
            <person name="Lluch J."/>
            <person name="Castinel A."/>
            <person name="Donnadieu C."/>
            <person name="Desvignes T."/>
            <person name="Floi Bucao C."/>
            <person name="Jouanno E."/>
            <person name="Wen M."/>
            <person name="Mejri S."/>
            <person name="Dirks R."/>
            <person name="Jansen H."/>
            <person name="Henkel C."/>
            <person name="Chen W.J."/>
            <person name="Zahm M."/>
            <person name="Cabau C."/>
            <person name="Klopp C."/>
            <person name="Thompson A.W."/>
            <person name="Robinson-Rechavi M."/>
            <person name="Braasch I."/>
            <person name="Lecointre G."/>
            <person name="Bobe J."/>
            <person name="Postlethwait J.H."/>
            <person name="Berthelot C."/>
            <person name="Roest Crollius H."/>
            <person name="Guiguen Y."/>
        </authorList>
    </citation>
    <scope>NUCLEOTIDE SEQUENCE</scope>
    <source>
        <strain evidence="2">NC1722</strain>
    </source>
</reference>
<dbReference type="Proteomes" id="UP001221898">
    <property type="component" value="Unassembled WGS sequence"/>
</dbReference>
<gene>
    <name evidence="2" type="ORF">AAFF_G00200940</name>
</gene>
<evidence type="ECO:0000256" key="1">
    <source>
        <dbReference type="SAM" id="MobiDB-lite"/>
    </source>
</evidence>
<comment type="caution">
    <text evidence="2">The sequence shown here is derived from an EMBL/GenBank/DDBJ whole genome shotgun (WGS) entry which is preliminary data.</text>
</comment>
<dbReference type="AlphaFoldDB" id="A0AAD7RKS6"/>
<evidence type="ECO:0000313" key="2">
    <source>
        <dbReference type="EMBL" id="KAJ8384561.1"/>
    </source>
</evidence>
<feature type="region of interest" description="Disordered" evidence="1">
    <location>
        <begin position="76"/>
        <end position="95"/>
    </location>
</feature>